<dbReference type="GO" id="GO:0030639">
    <property type="term" value="P:polyketide biosynthetic process"/>
    <property type="evidence" value="ECO:0007669"/>
    <property type="project" value="TreeGrafter"/>
</dbReference>
<evidence type="ECO:0000313" key="7">
    <source>
        <dbReference type="Proteomes" id="UP000030466"/>
    </source>
</evidence>
<dbReference type="InterPro" id="IPR016039">
    <property type="entry name" value="Thiolase-like"/>
</dbReference>
<dbReference type="Pfam" id="PF00195">
    <property type="entry name" value="Chal_sti_synt_N"/>
    <property type="match status" value="1"/>
</dbReference>
<accession>A0A0A6VVH3</accession>
<evidence type="ECO:0000256" key="3">
    <source>
        <dbReference type="PIRSR" id="PIRSR000451-1"/>
    </source>
</evidence>
<keyword evidence="2" id="KW-0808">Transferase</keyword>
<feature type="domain" description="Chalcone/stilbene synthase N-terminal" evidence="4">
    <location>
        <begin position="4"/>
        <end position="216"/>
    </location>
</feature>
<dbReference type="InterPro" id="IPR012328">
    <property type="entry name" value="Chalcone/stilbene_synt_C"/>
</dbReference>
<dbReference type="Proteomes" id="UP000030466">
    <property type="component" value="Unassembled WGS sequence"/>
</dbReference>
<dbReference type="RefSeq" id="WP_035923237.1">
    <property type="nucleotide sequence ID" value="NZ_JSUH01000001.1"/>
</dbReference>
<dbReference type="PIRSF" id="PIRSF000451">
    <property type="entry name" value="PKS_III"/>
    <property type="match status" value="1"/>
</dbReference>
<evidence type="ECO:0000259" key="4">
    <source>
        <dbReference type="Pfam" id="PF00195"/>
    </source>
</evidence>
<organism evidence="6 7">
    <name type="scientific">Kocuria rosea subsp. polaris</name>
    <dbReference type="NCBI Taxonomy" id="136273"/>
    <lineage>
        <taxon>Bacteria</taxon>
        <taxon>Bacillati</taxon>
        <taxon>Actinomycetota</taxon>
        <taxon>Actinomycetes</taxon>
        <taxon>Micrococcales</taxon>
        <taxon>Micrococcaceae</taxon>
        <taxon>Kocuria</taxon>
    </lineage>
</organism>
<keyword evidence="7" id="KW-1185">Reference proteome</keyword>
<protein>
    <submittedName>
        <fullName evidence="6">Naringenin-chalcone synthase</fullName>
    </submittedName>
</protein>
<feature type="domain" description="Chalcone/stilbene synthase C-terminal" evidence="5">
    <location>
        <begin position="235"/>
        <end position="368"/>
    </location>
</feature>
<gene>
    <name evidence="6" type="ORF">GY22_00265</name>
</gene>
<comment type="caution">
    <text evidence="6">The sequence shown here is derived from an EMBL/GenBank/DDBJ whole genome shotgun (WGS) entry which is preliminary data.</text>
</comment>
<dbReference type="CDD" id="cd00831">
    <property type="entry name" value="CHS_like"/>
    <property type="match status" value="1"/>
</dbReference>
<dbReference type="InterPro" id="IPR011141">
    <property type="entry name" value="Polyketide_synthase_type-III"/>
</dbReference>
<dbReference type="AlphaFoldDB" id="A0A0A6VVH3"/>
<evidence type="ECO:0000256" key="1">
    <source>
        <dbReference type="ARBA" id="ARBA00005531"/>
    </source>
</evidence>
<reference evidence="6 7" key="1">
    <citation type="journal article" date="2003" name="Int. J. Syst. Evol. Microbiol.">
        <title>Kocuria polaris sp. nov., an orange-pigmented psychrophilic bacterium isolated from an Antarctic cyanobacterial mat sample.</title>
        <authorList>
            <person name="Reddy G.S."/>
            <person name="Prakash J.S."/>
            <person name="Prabahar V."/>
            <person name="Matsumoto G.I."/>
            <person name="Stackebrandt E."/>
            <person name="Shivaji S."/>
        </authorList>
    </citation>
    <scope>NUCLEOTIDE SEQUENCE [LARGE SCALE GENOMIC DNA]</scope>
    <source>
        <strain evidence="6 7">CMS 76or</strain>
    </source>
</reference>
<proteinExistence type="inferred from homology"/>
<evidence type="ECO:0000256" key="2">
    <source>
        <dbReference type="ARBA" id="ARBA00022679"/>
    </source>
</evidence>
<evidence type="ECO:0000259" key="5">
    <source>
        <dbReference type="Pfam" id="PF02797"/>
    </source>
</evidence>
<evidence type="ECO:0000313" key="6">
    <source>
        <dbReference type="EMBL" id="KHD98850.1"/>
    </source>
</evidence>
<dbReference type="SUPFAM" id="SSF53901">
    <property type="entry name" value="Thiolase-like"/>
    <property type="match status" value="2"/>
</dbReference>
<dbReference type="PANTHER" id="PTHR11877">
    <property type="entry name" value="HYDROXYMETHYLGLUTARYL-COA SYNTHASE"/>
    <property type="match status" value="1"/>
</dbReference>
<dbReference type="OrthoDB" id="9786288at2"/>
<name>A0A0A6VVH3_KOCRO</name>
<dbReference type="EMBL" id="JSUH01000001">
    <property type="protein sequence ID" value="KHD98850.1"/>
    <property type="molecule type" value="Genomic_DNA"/>
</dbReference>
<comment type="similarity">
    <text evidence="1">Belongs to the thiolase-like superfamily. Chalcone/stilbene synthases family.</text>
</comment>
<sequence length="390" mass="40932">MTPALLSLGTALPPHVLEQTDAQDLYQAQPGTDRLNARLLRTVFGASGVQRRHTVLSELVEDGARAGSPYITEDGRFLTPLTGVRNRTYVEQAPALFAEAARDALARCPGLDPATVTDVVTVSCTGFFAPGPDYQLVRDLGLDPAVRRAHIGFMGCHGGLIGLRQAAAIATADPDAVVLLVAVELCTLHLRPARDPDAIRGAALFADGAAAAVVSARAPEGVTPLLELDRFRTLVIPDGEDAIAWTIGDAGFEMILGAAVPQVLEDNIHNALAALLDGPEGPVDRDRITDWALHPGGRGILDKLEDTLGLPPEALRESRDVLATRGNMSSVTVLHVLRQVIDAAPADETRTVCALAFGPGLTVESALFTIPARAAAPAAELDPAAAVPIR</sequence>
<dbReference type="Gene3D" id="3.40.47.10">
    <property type="match status" value="2"/>
</dbReference>
<feature type="active site" description="Acyl-thioester intermediate" evidence="3">
    <location>
        <position position="156"/>
    </location>
</feature>
<dbReference type="GO" id="GO:0016747">
    <property type="term" value="F:acyltransferase activity, transferring groups other than amino-acyl groups"/>
    <property type="evidence" value="ECO:0007669"/>
    <property type="project" value="InterPro"/>
</dbReference>
<dbReference type="Pfam" id="PF02797">
    <property type="entry name" value="Chal_sti_synt_C"/>
    <property type="match status" value="1"/>
</dbReference>
<dbReference type="PANTHER" id="PTHR11877:SF46">
    <property type="entry name" value="TYPE III POLYKETIDE SYNTHASE A"/>
    <property type="match status" value="1"/>
</dbReference>
<dbReference type="InterPro" id="IPR001099">
    <property type="entry name" value="Chalcone/stilbene_synt_N"/>
</dbReference>